<dbReference type="PANTHER" id="PTHR21716:SF64">
    <property type="entry name" value="AI-2 TRANSPORT PROTEIN TQSA"/>
    <property type="match status" value="1"/>
</dbReference>
<proteinExistence type="inferred from homology"/>
<feature type="transmembrane region" description="Helical" evidence="6">
    <location>
        <begin position="139"/>
        <end position="158"/>
    </location>
</feature>
<keyword evidence="8" id="KW-1185">Reference proteome</keyword>
<feature type="transmembrane region" description="Helical" evidence="6">
    <location>
        <begin position="219"/>
        <end position="249"/>
    </location>
</feature>
<evidence type="ECO:0000256" key="6">
    <source>
        <dbReference type="SAM" id="Phobius"/>
    </source>
</evidence>
<keyword evidence="4 6" id="KW-1133">Transmembrane helix</keyword>
<dbReference type="Pfam" id="PF01594">
    <property type="entry name" value="AI-2E_transport"/>
    <property type="match status" value="1"/>
</dbReference>
<comment type="subcellular location">
    <subcellularLocation>
        <location evidence="1">Membrane</location>
        <topology evidence="1">Multi-pass membrane protein</topology>
    </subcellularLocation>
</comment>
<accession>A0ABT9QGQ4</accession>
<feature type="transmembrane region" description="Helical" evidence="6">
    <location>
        <begin position="55"/>
        <end position="82"/>
    </location>
</feature>
<evidence type="ECO:0000256" key="1">
    <source>
        <dbReference type="ARBA" id="ARBA00004141"/>
    </source>
</evidence>
<evidence type="ECO:0000256" key="5">
    <source>
        <dbReference type="ARBA" id="ARBA00023136"/>
    </source>
</evidence>
<gene>
    <name evidence="7" type="ORF">J2853_005153</name>
</gene>
<evidence type="ECO:0000256" key="3">
    <source>
        <dbReference type="ARBA" id="ARBA00022692"/>
    </source>
</evidence>
<protein>
    <submittedName>
        <fullName evidence="7">PurR-regulated permease PerM</fullName>
    </submittedName>
</protein>
<feature type="transmembrane region" description="Helical" evidence="6">
    <location>
        <begin position="294"/>
        <end position="315"/>
    </location>
</feature>
<comment type="similarity">
    <text evidence="2">Belongs to the autoinducer-2 exporter (AI-2E) (TC 2.A.86) family.</text>
</comment>
<reference evidence="7 8" key="1">
    <citation type="submission" date="2023-07" db="EMBL/GenBank/DDBJ databases">
        <title>Sequencing the genomes of 1000 actinobacteria strains.</title>
        <authorList>
            <person name="Klenk H.-P."/>
        </authorList>
    </citation>
    <scope>NUCLEOTIDE SEQUENCE [LARGE SCALE GENOMIC DNA]</scope>
    <source>
        <strain evidence="7 8">DSM 46740</strain>
    </source>
</reference>
<dbReference type="RefSeq" id="WP_307561989.1">
    <property type="nucleotide sequence ID" value="NZ_JAUSQU010000001.1"/>
</dbReference>
<feature type="transmembrane region" description="Helical" evidence="6">
    <location>
        <begin position="29"/>
        <end position="48"/>
    </location>
</feature>
<dbReference type="InterPro" id="IPR002549">
    <property type="entry name" value="AI-2E-like"/>
</dbReference>
<dbReference type="Proteomes" id="UP001225356">
    <property type="component" value="Unassembled WGS sequence"/>
</dbReference>
<dbReference type="PANTHER" id="PTHR21716">
    <property type="entry name" value="TRANSMEMBRANE PROTEIN"/>
    <property type="match status" value="1"/>
</dbReference>
<name>A0ABT9QGQ4_9ACTN</name>
<evidence type="ECO:0000313" key="8">
    <source>
        <dbReference type="Proteomes" id="UP001225356"/>
    </source>
</evidence>
<comment type="caution">
    <text evidence="7">The sequence shown here is derived from an EMBL/GenBank/DDBJ whole genome shotgun (WGS) entry which is preliminary data.</text>
</comment>
<feature type="transmembrane region" description="Helical" evidence="6">
    <location>
        <begin position="191"/>
        <end position="213"/>
    </location>
</feature>
<evidence type="ECO:0000313" key="7">
    <source>
        <dbReference type="EMBL" id="MDP9845942.1"/>
    </source>
</evidence>
<organism evidence="7 8">
    <name type="scientific">Streptosporangium lutulentum</name>
    <dbReference type="NCBI Taxonomy" id="1461250"/>
    <lineage>
        <taxon>Bacteria</taxon>
        <taxon>Bacillati</taxon>
        <taxon>Actinomycetota</taxon>
        <taxon>Actinomycetes</taxon>
        <taxon>Streptosporangiales</taxon>
        <taxon>Streptosporangiaceae</taxon>
        <taxon>Streptosporangium</taxon>
    </lineage>
</organism>
<keyword evidence="3 6" id="KW-0812">Transmembrane</keyword>
<sequence length="352" mass="37155">MPRVLIVLLCTAGVVVTLAGIREIGSIVGPVLLALVLVLAVSPVRTWLQKHGAPGWTLVAVPLIIVLSVLLGMVAILTVAVVQMATLAPTYDTQFNQLVVEAQRLAGRLGIGTKQMNEALTSFDPGKIFELAQGVLSGLLNAFSALILVIVLLLAMCLDAQAFSRVLSMGTARRPKLIGALGDFARKTRRYLLVSTVFGLVCSALDVTVLWLLGVPLPLLWGVLALITNYIPNIGFVIGLIPPALLGLLEGGPKTMIFVIIAYMLINFVVQSLIQPKFLGDAVGLSTTVTFLSLILWTFVLGPLGALLAIPLSLLARTLLIDSDPDGDWAAALISGEVPPGRGTKANSPHVA</sequence>
<dbReference type="EMBL" id="JAUSQU010000001">
    <property type="protein sequence ID" value="MDP9845942.1"/>
    <property type="molecule type" value="Genomic_DNA"/>
</dbReference>
<evidence type="ECO:0000256" key="2">
    <source>
        <dbReference type="ARBA" id="ARBA00009773"/>
    </source>
</evidence>
<feature type="transmembrane region" description="Helical" evidence="6">
    <location>
        <begin position="256"/>
        <end position="274"/>
    </location>
</feature>
<evidence type="ECO:0000256" key="4">
    <source>
        <dbReference type="ARBA" id="ARBA00022989"/>
    </source>
</evidence>
<keyword evidence="5 6" id="KW-0472">Membrane</keyword>